<dbReference type="PANTHER" id="PTHR12526:SF630">
    <property type="entry name" value="GLYCOSYLTRANSFERASE"/>
    <property type="match status" value="1"/>
</dbReference>
<dbReference type="Pfam" id="PF13439">
    <property type="entry name" value="Glyco_transf_4"/>
    <property type="match status" value="1"/>
</dbReference>
<organism evidence="2 3">
    <name type="scientific">Pontibacterium sinense</name>
    <dbReference type="NCBI Taxonomy" id="2781979"/>
    <lineage>
        <taxon>Bacteria</taxon>
        <taxon>Pseudomonadati</taxon>
        <taxon>Pseudomonadota</taxon>
        <taxon>Gammaproteobacteria</taxon>
        <taxon>Oceanospirillales</taxon>
        <taxon>Oceanospirillaceae</taxon>
        <taxon>Pontibacterium</taxon>
    </lineage>
</organism>
<dbReference type="AlphaFoldDB" id="A0A8J7FQZ9"/>
<dbReference type="GO" id="GO:0016757">
    <property type="term" value="F:glycosyltransferase activity"/>
    <property type="evidence" value="ECO:0007669"/>
    <property type="project" value="UniProtKB-ARBA"/>
</dbReference>
<dbReference type="RefSeq" id="WP_193951333.1">
    <property type="nucleotide sequence ID" value="NZ_JADEYS010000001.1"/>
</dbReference>
<reference evidence="2" key="1">
    <citation type="submission" date="2020-10" db="EMBL/GenBank/DDBJ databases">
        <title>Bacterium isolated from coastal waters sediment.</title>
        <authorList>
            <person name="Chen R.-J."/>
            <person name="Lu D.-C."/>
            <person name="Zhu K.-L."/>
            <person name="Du Z.-J."/>
        </authorList>
    </citation>
    <scope>NUCLEOTIDE SEQUENCE</scope>
    <source>
        <strain evidence="2">N1Y112</strain>
    </source>
</reference>
<evidence type="ECO:0000313" key="3">
    <source>
        <dbReference type="Proteomes" id="UP000640333"/>
    </source>
</evidence>
<keyword evidence="3" id="KW-1185">Reference proteome</keyword>
<dbReference type="EMBL" id="JADEYS010000001">
    <property type="protein sequence ID" value="MBE9395775.1"/>
    <property type="molecule type" value="Genomic_DNA"/>
</dbReference>
<dbReference type="InterPro" id="IPR028098">
    <property type="entry name" value="Glyco_trans_4-like_N"/>
</dbReference>
<evidence type="ECO:0000313" key="2">
    <source>
        <dbReference type="EMBL" id="MBE9395775.1"/>
    </source>
</evidence>
<name>A0A8J7FQZ9_9GAMM</name>
<sequence length="334" mass="37148">MKVLMFIASSLDGGAEKVVADLSNTLALQNVDVVVAAFKDSVWLKRLSDRVKVHELTSSEEWYDPRLYLQLRRIVADEQPDIVHSNGAKASKIILRVSRLIALTQVATKHNSRKGKIFNRLANVTAVSGMVADSISHPATVIYNGVQRDPALQPAIPDGEFSILAVGRLDPIKRFDWLIREVADSEIDCSLDIVGEGPQRAELEALIDELGVESRVRLLGQQSDVAQRMMQKHLVVIASRSEGFSLVMVEALFYANLFISTEVGAAPELLPDELLIKDVQLSDKLAQVVAEYPALSGQYRSFAEDQARRFEMPTVAAEYVEYYRSRITGQESRH</sequence>
<evidence type="ECO:0000259" key="1">
    <source>
        <dbReference type="Pfam" id="PF13439"/>
    </source>
</evidence>
<dbReference type="SUPFAM" id="SSF53756">
    <property type="entry name" value="UDP-Glycosyltransferase/glycogen phosphorylase"/>
    <property type="match status" value="1"/>
</dbReference>
<dbReference type="PANTHER" id="PTHR12526">
    <property type="entry name" value="GLYCOSYLTRANSFERASE"/>
    <property type="match status" value="1"/>
</dbReference>
<dbReference type="Gene3D" id="3.40.50.2000">
    <property type="entry name" value="Glycogen Phosphorylase B"/>
    <property type="match status" value="2"/>
</dbReference>
<accession>A0A8J7FQZ9</accession>
<feature type="domain" description="Glycosyltransferase subfamily 4-like N-terminal" evidence="1">
    <location>
        <begin position="13"/>
        <end position="147"/>
    </location>
</feature>
<dbReference type="Proteomes" id="UP000640333">
    <property type="component" value="Unassembled WGS sequence"/>
</dbReference>
<comment type="caution">
    <text evidence="2">The sequence shown here is derived from an EMBL/GenBank/DDBJ whole genome shotgun (WGS) entry which is preliminary data.</text>
</comment>
<dbReference type="CDD" id="cd03811">
    <property type="entry name" value="GT4_GT28_WabH-like"/>
    <property type="match status" value="1"/>
</dbReference>
<gene>
    <name evidence="2" type="ORF">IOQ59_00730</name>
</gene>
<protein>
    <submittedName>
        <fullName evidence="2">Glycosyltransferase</fullName>
    </submittedName>
</protein>
<dbReference type="Pfam" id="PF13692">
    <property type="entry name" value="Glyco_trans_1_4"/>
    <property type="match status" value="1"/>
</dbReference>
<proteinExistence type="predicted"/>